<dbReference type="RefSeq" id="WP_332863643.1">
    <property type="nucleotide sequence ID" value="NZ_JBAFSM010000004.1"/>
</dbReference>
<reference evidence="1 2" key="1">
    <citation type="submission" date="2024-01" db="EMBL/GenBank/DDBJ databases">
        <title>Genomic insights into the taxonomy and metabolism of the cyanobacterium Pannus brasiliensis CCIBt3594.</title>
        <authorList>
            <person name="Machado M."/>
            <person name="Botero N.B."/>
            <person name="Andreote A.P.D."/>
            <person name="Feitosa A.M.T."/>
            <person name="Popin R."/>
            <person name="Sivonen K."/>
            <person name="Fiore M.F."/>
        </authorList>
    </citation>
    <scope>NUCLEOTIDE SEQUENCE [LARGE SCALE GENOMIC DNA]</scope>
    <source>
        <strain evidence="1 2">CCIBt3594</strain>
    </source>
</reference>
<evidence type="ECO:0000313" key="2">
    <source>
        <dbReference type="Proteomes" id="UP001328733"/>
    </source>
</evidence>
<proteinExistence type="predicted"/>
<dbReference type="Proteomes" id="UP001328733">
    <property type="component" value="Unassembled WGS sequence"/>
</dbReference>
<keyword evidence="2" id="KW-1185">Reference proteome</keyword>
<protein>
    <submittedName>
        <fullName evidence="1">Uncharacterized protein</fullName>
    </submittedName>
</protein>
<dbReference type="EMBL" id="JBAFSM010000004">
    <property type="protein sequence ID" value="MEG3436187.1"/>
    <property type="molecule type" value="Genomic_DNA"/>
</dbReference>
<gene>
    <name evidence="1" type="ORF">V0288_03570</name>
</gene>
<comment type="caution">
    <text evidence="1">The sequence shown here is derived from an EMBL/GenBank/DDBJ whole genome shotgun (WGS) entry which is preliminary data.</text>
</comment>
<name>A0AAW9QEG0_9CHRO</name>
<dbReference type="AlphaFoldDB" id="A0AAW9QEG0"/>
<evidence type="ECO:0000313" key="1">
    <source>
        <dbReference type="EMBL" id="MEG3436187.1"/>
    </source>
</evidence>
<accession>A0AAW9QEG0</accession>
<sequence length="92" mass="10680">MARSTALEPRQQTIIYPDLPLAIYREIAAHLEQVNGVRATLTPAPPDRFDYRHSQIGSLQIEYTEDFIDRDGERVRSILDYYANRHGSYRLS</sequence>
<organism evidence="1 2">
    <name type="scientific">Pannus brasiliensis CCIBt3594</name>
    <dbReference type="NCBI Taxonomy" id="1427578"/>
    <lineage>
        <taxon>Bacteria</taxon>
        <taxon>Bacillati</taxon>
        <taxon>Cyanobacteriota</taxon>
        <taxon>Cyanophyceae</taxon>
        <taxon>Oscillatoriophycideae</taxon>
        <taxon>Chroococcales</taxon>
        <taxon>Microcystaceae</taxon>
        <taxon>Pannus</taxon>
    </lineage>
</organism>